<dbReference type="SMART" id="SM00924">
    <property type="entry name" value="MgtE_N"/>
    <property type="match status" value="1"/>
</dbReference>
<dbReference type="STRING" id="283786.SAMN04487990_10736"/>
<evidence type="ECO:0000256" key="4">
    <source>
        <dbReference type="ARBA" id="ARBA00022692"/>
    </source>
</evidence>
<dbReference type="Gene3D" id="1.25.60.10">
    <property type="entry name" value="MgtE N-terminal domain-like"/>
    <property type="match status" value="1"/>
</dbReference>
<dbReference type="Gene3D" id="3.10.580.10">
    <property type="entry name" value="CBS-domain"/>
    <property type="match status" value="1"/>
</dbReference>
<comment type="function">
    <text evidence="9">Acts as a magnesium transporter.</text>
</comment>
<dbReference type="InterPro" id="IPR006668">
    <property type="entry name" value="Mg_transptr_MgtE_intracell_dom"/>
</dbReference>
<dbReference type="PANTHER" id="PTHR43773:SF1">
    <property type="entry name" value="MAGNESIUM TRANSPORTER MGTE"/>
    <property type="match status" value="1"/>
</dbReference>
<evidence type="ECO:0000256" key="9">
    <source>
        <dbReference type="RuleBase" id="RU362011"/>
    </source>
</evidence>
<sequence>MIEQSEDIQKENLQFELTDELVAQVEQLIATKSDKELNALLSEFHHADIAEILDEVDLVDATYVIKLLDSETTSEILMELDEDNREKILRTLSAKEIAEEVEELDTDDAADIIAELSEERQLEVISNISDEDHKAEIKELLAYDEDTAGGLMAKELVKVYETWTVAGCLRRIRGQARDVKRVHSIYVVDRQDKLIGRLSLKDLIVAKSDQKIADIYIKNVDYVTVDEDAEEVAKIMQKYDLEAIPVVNDSQTLLGRITIDDIVDVIREEADRDYQMAAGISQGVEADDSIWKLTKARLPWLLIGVFGGLGAASIIEYFNEAMGSFIVLLSFVPLIQATAGNVGVQSSAIVVQGLANDSVDDNIFKRLLKEFFLAIVNGFAIAIVALVITHFIFGTPYIVSITIGIALISVIIMAAIIGTFIPFFLDKRGIDPAVATGPFITTSNDVFGILTYFLIAKLILGF</sequence>
<keyword evidence="12" id="KW-1185">Reference proteome</keyword>
<dbReference type="InterPro" id="IPR000644">
    <property type="entry name" value="CBS_dom"/>
</dbReference>
<evidence type="ECO:0000256" key="6">
    <source>
        <dbReference type="ARBA" id="ARBA00022989"/>
    </source>
</evidence>
<dbReference type="Pfam" id="PF01769">
    <property type="entry name" value="MgtE"/>
    <property type="match status" value="1"/>
</dbReference>
<dbReference type="PANTHER" id="PTHR43773">
    <property type="entry name" value="MAGNESIUM TRANSPORTER MGTE"/>
    <property type="match status" value="1"/>
</dbReference>
<comment type="subunit">
    <text evidence="9">Homodimer.</text>
</comment>
<feature type="domain" description="CBS" evidence="10">
    <location>
        <begin position="216"/>
        <end position="272"/>
    </location>
</feature>
<keyword evidence="7 9" id="KW-0472">Membrane</keyword>
<reference evidence="11 12" key="1">
    <citation type="submission" date="2016-10" db="EMBL/GenBank/DDBJ databases">
        <authorList>
            <person name="de Groot N.N."/>
        </authorList>
    </citation>
    <scope>NUCLEOTIDE SEQUENCE [LARGE SCALE GENOMIC DNA]</scope>
    <source>
        <strain evidence="11 12">DSM 23842</strain>
    </source>
</reference>
<dbReference type="SUPFAM" id="SSF161093">
    <property type="entry name" value="MgtE membrane domain-like"/>
    <property type="match status" value="1"/>
</dbReference>
<dbReference type="RefSeq" id="WP_394332342.1">
    <property type="nucleotide sequence ID" value="NZ_FNQK01000007.1"/>
</dbReference>
<dbReference type="InterPro" id="IPR038076">
    <property type="entry name" value="MgtE_N_sf"/>
</dbReference>
<dbReference type="GO" id="GO:0015095">
    <property type="term" value="F:magnesium ion transmembrane transporter activity"/>
    <property type="evidence" value="ECO:0007669"/>
    <property type="project" value="UniProtKB-UniRule"/>
</dbReference>
<keyword evidence="9" id="KW-1003">Cell membrane</keyword>
<evidence type="ECO:0000256" key="1">
    <source>
        <dbReference type="ARBA" id="ARBA00004141"/>
    </source>
</evidence>
<keyword evidence="9" id="KW-0479">Metal-binding</keyword>
<dbReference type="GO" id="GO:0005886">
    <property type="term" value="C:plasma membrane"/>
    <property type="evidence" value="ECO:0007669"/>
    <property type="project" value="UniProtKB-SubCell"/>
</dbReference>
<evidence type="ECO:0000256" key="3">
    <source>
        <dbReference type="ARBA" id="ARBA00022448"/>
    </source>
</evidence>
<gene>
    <name evidence="11" type="ORF">SAMN04487990_10736</name>
</gene>
<keyword evidence="8" id="KW-0129">CBS domain</keyword>
<feature type="transmembrane region" description="Helical" evidence="9">
    <location>
        <begin position="437"/>
        <end position="460"/>
    </location>
</feature>
<evidence type="ECO:0000256" key="8">
    <source>
        <dbReference type="PROSITE-ProRule" id="PRU00703"/>
    </source>
</evidence>
<comment type="subcellular location">
    <subcellularLocation>
        <location evidence="9">Cell membrane</location>
        <topology evidence="9">Multi-pass membrane protein</topology>
    </subcellularLocation>
    <subcellularLocation>
        <location evidence="1">Membrane</location>
        <topology evidence="1">Multi-pass membrane protein</topology>
    </subcellularLocation>
</comment>
<evidence type="ECO:0000313" key="11">
    <source>
        <dbReference type="EMBL" id="SEA13574.1"/>
    </source>
</evidence>
<dbReference type="CDD" id="cd04606">
    <property type="entry name" value="CBS_pair_Mg_transporter"/>
    <property type="match status" value="1"/>
</dbReference>
<feature type="transmembrane region" description="Helical" evidence="9">
    <location>
        <begin position="371"/>
        <end position="393"/>
    </location>
</feature>
<keyword evidence="4 9" id="KW-0812">Transmembrane</keyword>
<keyword evidence="6 9" id="KW-1133">Transmembrane helix</keyword>
<feature type="domain" description="CBS" evidence="10">
    <location>
        <begin position="152"/>
        <end position="215"/>
    </location>
</feature>
<name>A0A1H3YRD8_BIZPA</name>
<feature type="transmembrane region" description="Helical" evidence="9">
    <location>
        <begin position="399"/>
        <end position="425"/>
    </location>
</feature>
<dbReference type="AlphaFoldDB" id="A0A1H3YRD8"/>
<evidence type="ECO:0000256" key="5">
    <source>
        <dbReference type="ARBA" id="ARBA00022842"/>
    </source>
</evidence>
<organism evidence="11 12">
    <name type="scientific">Bizionia paragorgiae</name>
    <dbReference type="NCBI Taxonomy" id="283786"/>
    <lineage>
        <taxon>Bacteria</taxon>
        <taxon>Pseudomonadati</taxon>
        <taxon>Bacteroidota</taxon>
        <taxon>Flavobacteriia</taxon>
        <taxon>Flavobacteriales</taxon>
        <taxon>Flavobacteriaceae</taxon>
        <taxon>Bizionia</taxon>
    </lineage>
</organism>
<dbReference type="EMBL" id="FNQK01000007">
    <property type="protein sequence ID" value="SEA13574.1"/>
    <property type="molecule type" value="Genomic_DNA"/>
</dbReference>
<dbReference type="InterPro" id="IPR006667">
    <property type="entry name" value="SLC41_membr_dom"/>
</dbReference>
<feature type="transmembrane region" description="Helical" evidence="9">
    <location>
        <begin position="324"/>
        <end position="351"/>
    </location>
</feature>
<protein>
    <recommendedName>
        <fullName evidence="9">Magnesium transporter MgtE</fullName>
    </recommendedName>
</protein>
<keyword evidence="3 9" id="KW-0813">Transport</keyword>
<dbReference type="SUPFAM" id="SSF54631">
    <property type="entry name" value="CBS-domain pair"/>
    <property type="match status" value="1"/>
</dbReference>
<comment type="similarity">
    <text evidence="2 9">Belongs to the SLC41A transporter family.</text>
</comment>
<dbReference type="InterPro" id="IPR046342">
    <property type="entry name" value="CBS_dom_sf"/>
</dbReference>
<evidence type="ECO:0000256" key="7">
    <source>
        <dbReference type="ARBA" id="ARBA00023136"/>
    </source>
</evidence>
<accession>A0A1H3YRD8</accession>
<proteinExistence type="inferred from homology"/>
<dbReference type="PROSITE" id="PS51371">
    <property type="entry name" value="CBS"/>
    <property type="match status" value="2"/>
</dbReference>
<dbReference type="InterPro" id="IPR006669">
    <property type="entry name" value="MgtE_transporter"/>
</dbReference>
<evidence type="ECO:0000313" key="12">
    <source>
        <dbReference type="Proteomes" id="UP000198846"/>
    </source>
</evidence>
<keyword evidence="5 9" id="KW-0460">Magnesium</keyword>
<dbReference type="NCBIfam" id="TIGR00400">
    <property type="entry name" value="mgtE"/>
    <property type="match status" value="1"/>
</dbReference>
<dbReference type="GO" id="GO:0046872">
    <property type="term" value="F:metal ion binding"/>
    <property type="evidence" value="ECO:0007669"/>
    <property type="project" value="UniProtKB-KW"/>
</dbReference>
<dbReference type="SUPFAM" id="SSF158791">
    <property type="entry name" value="MgtE N-terminal domain-like"/>
    <property type="match status" value="1"/>
</dbReference>
<dbReference type="SMART" id="SM00116">
    <property type="entry name" value="CBS"/>
    <property type="match status" value="2"/>
</dbReference>
<evidence type="ECO:0000256" key="2">
    <source>
        <dbReference type="ARBA" id="ARBA00009749"/>
    </source>
</evidence>
<dbReference type="Proteomes" id="UP000198846">
    <property type="component" value="Unassembled WGS sequence"/>
</dbReference>
<dbReference type="InterPro" id="IPR036739">
    <property type="entry name" value="SLC41_membr_dom_sf"/>
</dbReference>
<dbReference type="Pfam" id="PF03448">
    <property type="entry name" value="MgtE_N"/>
    <property type="match status" value="1"/>
</dbReference>
<evidence type="ECO:0000259" key="10">
    <source>
        <dbReference type="PROSITE" id="PS51371"/>
    </source>
</evidence>
<feature type="transmembrane region" description="Helical" evidence="9">
    <location>
        <begin position="298"/>
        <end position="318"/>
    </location>
</feature>
<dbReference type="Gene3D" id="1.10.357.20">
    <property type="entry name" value="SLC41 divalent cation transporters, integral membrane domain"/>
    <property type="match status" value="1"/>
</dbReference>
<dbReference type="Pfam" id="PF00571">
    <property type="entry name" value="CBS"/>
    <property type="match status" value="2"/>
</dbReference>